<dbReference type="InterPro" id="IPR006660">
    <property type="entry name" value="Arsenate_reductase-like"/>
</dbReference>
<proteinExistence type="inferred from homology"/>
<dbReference type="Gene3D" id="3.40.30.10">
    <property type="entry name" value="Glutaredoxin"/>
    <property type="match status" value="1"/>
</dbReference>
<evidence type="ECO:0000256" key="1">
    <source>
        <dbReference type="ARBA" id="ARBA00007198"/>
    </source>
</evidence>
<dbReference type="Pfam" id="PF03960">
    <property type="entry name" value="ArsC"/>
    <property type="match status" value="1"/>
</dbReference>
<reference evidence="3 4" key="1">
    <citation type="submission" date="2018-08" db="EMBL/GenBank/DDBJ databases">
        <title>Neisseria animalis ATCC 49930 complete genome.</title>
        <authorList>
            <person name="Veseli I.A."/>
            <person name="Mascarenhas dos Santos A.C."/>
            <person name="Buttler R."/>
            <person name="Pombert J.-F."/>
        </authorList>
    </citation>
    <scope>NUCLEOTIDE SEQUENCE [LARGE SCALE GENOMIC DNA]</scope>
    <source>
        <strain evidence="3 4">ATCC 49930</strain>
    </source>
</reference>
<accession>A0A5P3MSW4</accession>
<dbReference type="KEGG" id="naq:D0T90_09200"/>
<name>A0A5P3MSW4_NEIAN</name>
<dbReference type="PROSITE" id="PS51353">
    <property type="entry name" value="ARSC"/>
    <property type="match status" value="1"/>
</dbReference>
<protein>
    <submittedName>
        <fullName evidence="3">Arsenate reductase</fullName>
    </submittedName>
</protein>
<dbReference type="CDD" id="cd03035">
    <property type="entry name" value="ArsC_Yffb"/>
    <property type="match status" value="1"/>
</dbReference>
<gene>
    <name evidence="3" type="ORF">D0T90_09200</name>
</gene>
<dbReference type="AlphaFoldDB" id="A0A5P3MSW4"/>
<dbReference type="PANTHER" id="PTHR30041">
    <property type="entry name" value="ARSENATE REDUCTASE"/>
    <property type="match status" value="1"/>
</dbReference>
<dbReference type="InterPro" id="IPR036249">
    <property type="entry name" value="Thioredoxin-like_sf"/>
</dbReference>
<dbReference type="SUPFAM" id="SSF52833">
    <property type="entry name" value="Thioredoxin-like"/>
    <property type="match status" value="1"/>
</dbReference>
<dbReference type="Proteomes" id="UP000325536">
    <property type="component" value="Chromosome"/>
</dbReference>
<dbReference type="RefSeq" id="WP_123794798.1">
    <property type="nucleotide sequence ID" value="NZ_CP031699.1"/>
</dbReference>
<keyword evidence="4" id="KW-1185">Reference proteome</keyword>
<dbReference type="NCBIfam" id="TIGR01617">
    <property type="entry name" value="arsC_related"/>
    <property type="match status" value="1"/>
</dbReference>
<comment type="similarity">
    <text evidence="1 2">Belongs to the ArsC family.</text>
</comment>
<evidence type="ECO:0000313" key="3">
    <source>
        <dbReference type="EMBL" id="QEY24618.1"/>
    </source>
</evidence>
<organism evidence="3 4">
    <name type="scientific">Neisseria animalis</name>
    <dbReference type="NCBI Taxonomy" id="492"/>
    <lineage>
        <taxon>Bacteria</taxon>
        <taxon>Pseudomonadati</taxon>
        <taxon>Pseudomonadota</taxon>
        <taxon>Betaproteobacteria</taxon>
        <taxon>Neisseriales</taxon>
        <taxon>Neisseriaceae</taxon>
        <taxon>Neisseria</taxon>
    </lineage>
</organism>
<dbReference type="EMBL" id="CP031699">
    <property type="protein sequence ID" value="QEY24618.1"/>
    <property type="molecule type" value="Genomic_DNA"/>
</dbReference>
<sequence length="115" mass="13123">MIKLYGIPNCDTVKKARTWLVDNGIDYEFVDFKKHAPDEALLTAWLQQVSLEILLNKRGTTWRKLSEAEQQEAQTQQGAIRLLAANPSMIKRPVLEKDGSVRVGFSAENYQNVFK</sequence>
<dbReference type="OrthoDB" id="9803749at2"/>
<evidence type="ECO:0000256" key="2">
    <source>
        <dbReference type="PROSITE-ProRule" id="PRU01282"/>
    </source>
</evidence>
<dbReference type="InterPro" id="IPR006504">
    <property type="entry name" value="Tscrpt_reg_Spx/MgsR"/>
</dbReference>
<evidence type="ECO:0000313" key="4">
    <source>
        <dbReference type="Proteomes" id="UP000325536"/>
    </source>
</evidence>
<dbReference type="PANTHER" id="PTHR30041:SF8">
    <property type="entry name" value="PROTEIN YFFB"/>
    <property type="match status" value="1"/>
</dbReference>